<evidence type="ECO:0000313" key="1">
    <source>
        <dbReference type="EMBL" id="PJB04346.1"/>
    </source>
</evidence>
<evidence type="ECO:0000313" key="2">
    <source>
        <dbReference type="Proteomes" id="UP000228888"/>
    </source>
</evidence>
<name>A0A2H9QSR0_HUBC1</name>
<dbReference type="AlphaFoldDB" id="A0A2H9QSR0"/>
<gene>
    <name evidence="1" type="ORF">CO124_00420</name>
</gene>
<sequence length="122" mass="13519">MTATPYKIYVVFENTAVEGEYIPLLYTASDVVGANAVLPSDSDIYTLPTGTSTGEQKVYRLREVIVIGTFTDTTCANIWANDLKTEHLIIHDINTKDTVDRQFKVIKLFFNGGTSIRLKLGA</sequence>
<organism evidence="1 2">
    <name type="scientific">Huberarchaeum crystalense</name>
    <dbReference type="NCBI Taxonomy" id="2014257"/>
    <lineage>
        <taxon>Archaea</taxon>
        <taxon>Candidatus Huberarchaeota</taxon>
        <taxon>Candidatus Huberarchaeia</taxon>
        <taxon>Candidatus Huberarchaeales</taxon>
        <taxon>Candidatus Huberarchaeaceae</taxon>
        <taxon>Candidatus Huberarchaeum</taxon>
    </lineage>
</organism>
<dbReference type="EMBL" id="PFUW01000009">
    <property type="protein sequence ID" value="PJB04346.1"/>
    <property type="molecule type" value="Genomic_DNA"/>
</dbReference>
<dbReference type="Proteomes" id="UP000228888">
    <property type="component" value="Unassembled WGS sequence"/>
</dbReference>
<accession>A0A2H9QSR0</accession>
<proteinExistence type="predicted"/>
<reference evidence="2" key="1">
    <citation type="submission" date="2017-09" db="EMBL/GenBank/DDBJ databases">
        <title>Depth-based differentiation of microbial function through sediment-hosted aquifers and enrichment of novel symbionts in the deep terrestrial subsurface.</title>
        <authorList>
            <person name="Probst A.J."/>
            <person name="Ladd B."/>
            <person name="Jarett J.K."/>
            <person name="Geller-Mcgrath D.E."/>
            <person name="Sieber C.M.K."/>
            <person name="Emerson J.B."/>
            <person name="Anantharaman K."/>
            <person name="Thomas B.C."/>
            <person name="Malmstrom R."/>
            <person name="Stieglmeier M."/>
            <person name="Klingl A."/>
            <person name="Woyke T."/>
            <person name="Ryan C.M."/>
            <person name="Banfield J.F."/>
        </authorList>
    </citation>
    <scope>NUCLEOTIDE SEQUENCE [LARGE SCALE GENOMIC DNA]</scope>
</reference>
<protein>
    <submittedName>
        <fullName evidence="1">Uncharacterized protein</fullName>
    </submittedName>
</protein>
<comment type="caution">
    <text evidence="1">The sequence shown here is derived from an EMBL/GenBank/DDBJ whole genome shotgun (WGS) entry which is preliminary data.</text>
</comment>